<proteinExistence type="predicted"/>
<gene>
    <name evidence="1" type="ORF">SAMD00023353_3301190</name>
</gene>
<sequence>MVSRDQVESPGDYGRKTARLELEKPRVVDGYISNVIGLRMRKAVGGEVGYVRRKLRPISPLKYQTEPN</sequence>
<keyword evidence="2" id="KW-1185">Reference proteome</keyword>
<organism evidence="1">
    <name type="scientific">Rosellinia necatrix</name>
    <name type="common">White root-rot fungus</name>
    <dbReference type="NCBI Taxonomy" id="77044"/>
    <lineage>
        <taxon>Eukaryota</taxon>
        <taxon>Fungi</taxon>
        <taxon>Dikarya</taxon>
        <taxon>Ascomycota</taxon>
        <taxon>Pezizomycotina</taxon>
        <taxon>Sordariomycetes</taxon>
        <taxon>Xylariomycetidae</taxon>
        <taxon>Xylariales</taxon>
        <taxon>Xylariaceae</taxon>
        <taxon>Rosellinia</taxon>
    </lineage>
</organism>
<evidence type="ECO:0000313" key="2">
    <source>
        <dbReference type="Proteomes" id="UP000054516"/>
    </source>
</evidence>
<dbReference type="EMBL" id="DF977478">
    <property type="protein sequence ID" value="GAW26486.1"/>
    <property type="molecule type" value="Genomic_DNA"/>
</dbReference>
<name>A0A1S8A8P6_ROSNE</name>
<protein>
    <submittedName>
        <fullName evidence="1">Uncharacterized protein</fullName>
    </submittedName>
</protein>
<reference evidence="1" key="1">
    <citation type="submission" date="2016-03" db="EMBL/GenBank/DDBJ databases">
        <title>Draft genome sequence of Rosellinia necatrix.</title>
        <authorList>
            <person name="Kanematsu S."/>
        </authorList>
    </citation>
    <scope>NUCLEOTIDE SEQUENCE [LARGE SCALE GENOMIC DNA]</scope>
    <source>
        <strain evidence="1">W97</strain>
    </source>
</reference>
<accession>A0A1S8A8P6</accession>
<dbReference type="AlphaFoldDB" id="A0A1S8A8P6"/>
<evidence type="ECO:0000313" key="1">
    <source>
        <dbReference type="EMBL" id="GAW26486.1"/>
    </source>
</evidence>
<dbReference type="Proteomes" id="UP000054516">
    <property type="component" value="Unassembled WGS sequence"/>
</dbReference>